<dbReference type="RefSeq" id="WP_062300644.1">
    <property type="nucleotide sequence ID" value="NZ_LRPB01000012.1"/>
</dbReference>
<dbReference type="PROSITE" id="PS51257">
    <property type="entry name" value="PROKAR_LIPOPROTEIN"/>
    <property type="match status" value="1"/>
</dbReference>
<dbReference type="AlphaFoldDB" id="A0A150Y152"/>
<dbReference type="Pfam" id="PF17170">
    <property type="entry name" value="DUF5128"/>
    <property type="match status" value="1"/>
</dbReference>
<dbReference type="Gene3D" id="2.120.10.30">
    <property type="entry name" value="TolB, C-terminal domain"/>
    <property type="match status" value="1"/>
</dbReference>
<accession>A0A150Y152</accession>
<dbReference type="EMBL" id="LRPB01000012">
    <property type="protein sequence ID" value="KYG84759.1"/>
    <property type="molecule type" value="Genomic_DNA"/>
</dbReference>
<comment type="caution">
    <text evidence="1">The sequence shown here is derived from an EMBL/GenBank/DDBJ whole genome shotgun (WGS) entry which is preliminary data.</text>
</comment>
<sequence>MIRLRFDKNNTLLALTTLLAIIGCSPEKNTDYSNNATLIAVNKTQSEQMSLSTLSDSISYVLLDTPQELAIGQIDRVLLTQKRFFVLDREIASALFVFDLNGKLIFDIQEGIGGPGEVLEFSDFDVSAQAQELYILDNNSKDIKVFDFAGELINRIRLPFFAASINVLGNDIAVFRNNQYVKGGDANNNQVVVFSKEGEMLRAFLPLSAENDYLSFHGSFRPFQSTGSSWIFSQALNDTIYEISGSTVTSKYVMDFGDKSLGNIEGGFFGVNDFLRSEQRMESQYLMGDTFENDDYLMSLFYAGKTYKYVFYDKLTQKTSVVTKIDNDLDYVPYLHTKFANNSLMIADLPAELLLSLNEQIEELTKKTKKIKELISNPVFEKENPILMLVHLKKWGNTNEAVFK</sequence>
<protein>
    <recommendedName>
        <fullName evidence="3">6-bladed beta-propeller</fullName>
    </recommendedName>
</protein>
<name>A0A150Y152_9BACT</name>
<dbReference type="InterPro" id="IPR011042">
    <property type="entry name" value="6-blade_b-propeller_TolB-like"/>
</dbReference>
<organism evidence="1 2">
    <name type="scientific">Roseivirga seohaensis</name>
    <dbReference type="NCBI Taxonomy" id="1914963"/>
    <lineage>
        <taxon>Bacteria</taxon>
        <taxon>Pseudomonadati</taxon>
        <taxon>Bacteroidota</taxon>
        <taxon>Cytophagia</taxon>
        <taxon>Cytophagales</taxon>
        <taxon>Roseivirgaceae</taxon>
        <taxon>Roseivirga</taxon>
    </lineage>
</organism>
<dbReference type="InterPro" id="IPR011044">
    <property type="entry name" value="Quino_amine_DH_bsu"/>
</dbReference>
<dbReference type="STRING" id="1914963.AWW67_01560"/>
<proteinExistence type="predicted"/>
<evidence type="ECO:0000313" key="2">
    <source>
        <dbReference type="Proteomes" id="UP000075663"/>
    </source>
</evidence>
<gene>
    <name evidence="1" type="ORF">AWW67_01560</name>
</gene>
<reference evidence="1 2" key="1">
    <citation type="submission" date="2016-01" db="EMBL/GenBank/DDBJ databases">
        <title>Genome sequencing of Roseivirga seohaensis SW-152.</title>
        <authorList>
            <person name="Selvaratnam C."/>
            <person name="Thevarajoo S."/>
            <person name="Goh K.M."/>
            <person name="Ee R."/>
            <person name="Chan K.-G."/>
            <person name="Chong C.S."/>
        </authorList>
    </citation>
    <scope>NUCLEOTIDE SEQUENCE [LARGE SCALE GENOMIC DNA]</scope>
    <source>
        <strain evidence="1 2">SW-152</strain>
    </source>
</reference>
<evidence type="ECO:0000313" key="1">
    <source>
        <dbReference type="EMBL" id="KYG84759.1"/>
    </source>
</evidence>
<dbReference type="SUPFAM" id="SSF50969">
    <property type="entry name" value="YVTN repeat-like/Quinoprotein amine dehydrogenase"/>
    <property type="match status" value="1"/>
</dbReference>
<dbReference type="Proteomes" id="UP000075663">
    <property type="component" value="Unassembled WGS sequence"/>
</dbReference>
<evidence type="ECO:0008006" key="3">
    <source>
        <dbReference type="Google" id="ProtNLM"/>
    </source>
</evidence>